<evidence type="ECO:0000256" key="1">
    <source>
        <dbReference type="ARBA" id="ARBA00000085"/>
    </source>
</evidence>
<feature type="transmembrane region" description="Helical" evidence="10">
    <location>
        <begin position="86"/>
        <end position="103"/>
    </location>
</feature>
<dbReference type="InterPro" id="IPR050980">
    <property type="entry name" value="2C_sensor_his_kinase"/>
</dbReference>
<evidence type="ECO:0000256" key="7">
    <source>
        <dbReference type="ARBA" id="ARBA00022840"/>
    </source>
</evidence>
<evidence type="ECO:0000256" key="5">
    <source>
        <dbReference type="ARBA" id="ARBA00022741"/>
    </source>
</evidence>
<evidence type="ECO:0000256" key="10">
    <source>
        <dbReference type="SAM" id="Phobius"/>
    </source>
</evidence>
<feature type="compositionally biased region" description="Polar residues" evidence="9">
    <location>
        <begin position="456"/>
        <end position="467"/>
    </location>
</feature>
<name>A0ABQ1FTJ5_9BACL</name>
<dbReference type="SMART" id="SM00387">
    <property type="entry name" value="HATPase_c"/>
    <property type="match status" value="1"/>
</dbReference>
<keyword evidence="7" id="KW-0067">ATP-binding</keyword>
<evidence type="ECO:0000313" key="12">
    <source>
        <dbReference type="EMBL" id="GGA28326.1"/>
    </source>
</evidence>
<dbReference type="InterPro" id="IPR036890">
    <property type="entry name" value="HATPase_C_sf"/>
</dbReference>
<dbReference type="InterPro" id="IPR005467">
    <property type="entry name" value="His_kinase_dom"/>
</dbReference>
<dbReference type="PRINTS" id="PR00344">
    <property type="entry name" value="BCTRLSENSOR"/>
</dbReference>
<dbReference type="PANTHER" id="PTHR44936:SF9">
    <property type="entry name" value="SENSOR PROTEIN CREC"/>
    <property type="match status" value="1"/>
</dbReference>
<feature type="region of interest" description="Disordered" evidence="9">
    <location>
        <begin position="454"/>
        <end position="474"/>
    </location>
</feature>
<keyword evidence="3" id="KW-0597">Phosphoprotein</keyword>
<reference evidence="13" key="1">
    <citation type="journal article" date="2019" name="Int. J. Syst. Evol. Microbiol.">
        <title>The Global Catalogue of Microorganisms (GCM) 10K type strain sequencing project: providing services to taxonomists for standard genome sequencing and annotation.</title>
        <authorList>
            <consortium name="The Broad Institute Genomics Platform"/>
            <consortium name="The Broad Institute Genome Sequencing Center for Infectious Disease"/>
            <person name="Wu L."/>
            <person name="Ma J."/>
        </authorList>
    </citation>
    <scope>NUCLEOTIDE SEQUENCE [LARGE SCALE GENOMIC DNA]</scope>
    <source>
        <strain evidence="13">CGMCC 1.15044</strain>
    </source>
</reference>
<dbReference type="Proteomes" id="UP000609323">
    <property type="component" value="Unassembled WGS sequence"/>
</dbReference>
<dbReference type="EMBL" id="BMHF01000002">
    <property type="protein sequence ID" value="GGA28326.1"/>
    <property type="molecule type" value="Genomic_DNA"/>
</dbReference>
<dbReference type="PANTHER" id="PTHR44936">
    <property type="entry name" value="SENSOR PROTEIN CREC"/>
    <property type="match status" value="1"/>
</dbReference>
<comment type="caution">
    <text evidence="12">The sequence shown here is derived from an EMBL/GenBank/DDBJ whole genome shotgun (WGS) entry which is preliminary data.</text>
</comment>
<evidence type="ECO:0000313" key="13">
    <source>
        <dbReference type="Proteomes" id="UP000609323"/>
    </source>
</evidence>
<dbReference type="Gene3D" id="3.30.565.10">
    <property type="entry name" value="Histidine kinase-like ATPase, C-terminal domain"/>
    <property type="match status" value="1"/>
</dbReference>
<keyword evidence="8" id="KW-0902">Two-component regulatory system</keyword>
<organism evidence="12 13">
    <name type="scientific">Paenibacillus physcomitrellae</name>
    <dbReference type="NCBI Taxonomy" id="1619311"/>
    <lineage>
        <taxon>Bacteria</taxon>
        <taxon>Bacillati</taxon>
        <taxon>Bacillota</taxon>
        <taxon>Bacilli</taxon>
        <taxon>Bacillales</taxon>
        <taxon>Paenibacillaceae</taxon>
        <taxon>Paenibacillus</taxon>
    </lineage>
</organism>
<evidence type="ECO:0000256" key="2">
    <source>
        <dbReference type="ARBA" id="ARBA00012438"/>
    </source>
</evidence>
<sequence length="474" mass="52365">MGTAFFSIKDFGGLRGTRKRHERVLDQSPALWGSFKSVYVQIAVVALGTALAGELKINPFDGDIFRIGLGSSAFLLFLLLLRRLPYILTGAVTGAVVLMFRMGLDQALGHDLTPIASATRHCSAAVYYLVFAVGMSVIKPRLDRFYPLVLGAVTAVVDLMSNEAELLTRLLVTGTTTFELNEWTFLMAIAMLRTYFVTGIYSSIAISRMRIVQEEQNRRIEQMLSVSSGLYGEVFYLKKSIGTLENVTLGSYELYRRLADEGLQEHKQKVLGLTQQIHEVKKDSQRILAGLIKLTDREVPGDMPLSSLLQYTVRSNQQYAEMLGKSIIFTQKMSCDYVTSSYIPLLTLLGNLTANAVEAIRTKGQIHLEVREQGELTFLLVSDSGGGIPPEDRELLFEPGFTTKFDDEGIAATGIGLSHVRDIAERLEGEITIGTAPGLGGAWFQVRIPTEKLRASTPSDPNSMQESSFERLLV</sequence>
<dbReference type="EC" id="2.7.13.3" evidence="2"/>
<feature type="transmembrane region" description="Helical" evidence="10">
    <location>
        <begin position="64"/>
        <end position="81"/>
    </location>
</feature>
<dbReference type="SUPFAM" id="SSF55874">
    <property type="entry name" value="ATPase domain of HSP90 chaperone/DNA topoisomerase II/histidine kinase"/>
    <property type="match status" value="1"/>
</dbReference>
<evidence type="ECO:0000256" key="8">
    <source>
        <dbReference type="ARBA" id="ARBA00023012"/>
    </source>
</evidence>
<feature type="transmembrane region" description="Helical" evidence="10">
    <location>
        <begin position="183"/>
        <end position="206"/>
    </location>
</feature>
<keyword evidence="13" id="KW-1185">Reference proteome</keyword>
<dbReference type="PROSITE" id="PS50109">
    <property type="entry name" value="HIS_KIN"/>
    <property type="match status" value="1"/>
</dbReference>
<feature type="transmembrane region" description="Helical" evidence="10">
    <location>
        <begin position="115"/>
        <end position="138"/>
    </location>
</feature>
<keyword evidence="4" id="KW-0808">Transferase</keyword>
<proteinExistence type="predicted"/>
<evidence type="ECO:0000256" key="6">
    <source>
        <dbReference type="ARBA" id="ARBA00022777"/>
    </source>
</evidence>
<feature type="domain" description="Histidine kinase" evidence="11">
    <location>
        <begin position="285"/>
        <end position="452"/>
    </location>
</feature>
<dbReference type="InterPro" id="IPR003594">
    <property type="entry name" value="HATPase_dom"/>
</dbReference>
<keyword evidence="10" id="KW-0472">Membrane</keyword>
<evidence type="ECO:0000259" key="11">
    <source>
        <dbReference type="PROSITE" id="PS50109"/>
    </source>
</evidence>
<dbReference type="Pfam" id="PF02518">
    <property type="entry name" value="HATPase_c"/>
    <property type="match status" value="1"/>
</dbReference>
<dbReference type="InterPro" id="IPR004358">
    <property type="entry name" value="Sig_transdc_His_kin-like_C"/>
</dbReference>
<keyword evidence="10" id="KW-1133">Transmembrane helix</keyword>
<keyword evidence="6 12" id="KW-0418">Kinase</keyword>
<evidence type="ECO:0000256" key="9">
    <source>
        <dbReference type="SAM" id="MobiDB-lite"/>
    </source>
</evidence>
<comment type="catalytic activity">
    <reaction evidence="1">
        <text>ATP + protein L-histidine = ADP + protein N-phospho-L-histidine.</text>
        <dbReference type="EC" id="2.7.13.3"/>
    </reaction>
</comment>
<gene>
    <name evidence="12" type="primary">glnK</name>
    <name evidence="12" type="ORF">GCM10010917_11630</name>
</gene>
<evidence type="ECO:0000256" key="4">
    <source>
        <dbReference type="ARBA" id="ARBA00022679"/>
    </source>
</evidence>
<keyword evidence="5" id="KW-0547">Nucleotide-binding</keyword>
<dbReference type="RefSeq" id="WP_094095607.1">
    <property type="nucleotide sequence ID" value="NZ_BMHF01000002.1"/>
</dbReference>
<feature type="transmembrane region" description="Helical" evidence="10">
    <location>
        <begin position="145"/>
        <end position="163"/>
    </location>
</feature>
<feature type="transmembrane region" description="Helical" evidence="10">
    <location>
        <begin position="30"/>
        <end position="52"/>
    </location>
</feature>
<keyword evidence="10" id="KW-0812">Transmembrane</keyword>
<accession>A0ABQ1FTJ5</accession>
<protein>
    <recommendedName>
        <fullName evidence="2">histidine kinase</fullName>
        <ecNumber evidence="2">2.7.13.3</ecNumber>
    </recommendedName>
</protein>
<dbReference type="GO" id="GO:0016301">
    <property type="term" value="F:kinase activity"/>
    <property type="evidence" value="ECO:0007669"/>
    <property type="project" value="UniProtKB-KW"/>
</dbReference>
<evidence type="ECO:0000256" key="3">
    <source>
        <dbReference type="ARBA" id="ARBA00022553"/>
    </source>
</evidence>